<feature type="chain" id="PRO_5021418123" evidence="3">
    <location>
        <begin position="29"/>
        <end position="453"/>
    </location>
</feature>
<proteinExistence type="predicted"/>
<dbReference type="Proteomes" id="UP000318413">
    <property type="component" value="Unassembled WGS sequence"/>
</dbReference>
<sequence>MKQHDLRTRALVASLMAASAVVASPAVAQDMAPAPTAQAVPAQSAPAQTPPVIAAPRFPQNDSVATPAAARSTPRGASAIGDPASATPVNPAAIAAAQEEAAQRRGVAARPAPRAATPRPEPRRAAPVARRTAVAPPATARIAAPAPAAVAPAPTPVEPAPVAVTPGPAPSAAAPAPIADPPPAAPVETANRGGIPTWPLAILALLVLAAGAFFLMRRRTVDDVVYDEPVDASALPIEPVPVDPVIAPAAAVAAPVFFAAAADDDAPAAPAVPDDVNHIAVEEGELAALTAAAPVGDRPWLEFALRPVRAGSNVDEALVEIDLTVGNAGQVAAHDVRIATFMLATRQDDELRRLLADPPTNAEIEPVTIEPGAGTRVAATLAVLKADLAGRFDPIVVVDARYTLADGSEGRTSAAFTVGVVDPATGATGAIDIARPELFDDVEATLYREPEHA</sequence>
<evidence type="ECO:0000313" key="5">
    <source>
        <dbReference type="Proteomes" id="UP000318413"/>
    </source>
</evidence>
<keyword evidence="5" id="KW-1185">Reference proteome</keyword>
<keyword evidence="2" id="KW-0812">Transmembrane</keyword>
<feature type="region of interest" description="Disordered" evidence="1">
    <location>
        <begin position="30"/>
        <end position="138"/>
    </location>
</feature>
<feature type="compositionally biased region" description="Low complexity" evidence="1">
    <location>
        <begin position="30"/>
        <end position="52"/>
    </location>
</feature>
<dbReference type="EMBL" id="RCZK01000013">
    <property type="protein sequence ID" value="TPG09943.1"/>
    <property type="molecule type" value="Genomic_DNA"/>
</dbReference>
<keyword evidence="2" id="KW-0472">Membrane</keyword>
<comment type="caution">
    <text evidence="4">The sequence shown here is derived from an EMBL/GenBank/DDBJ whole genome shotgun (WGS) entry which is preliminary data.</text>
</comment>
<accession>A0A502CAR9</accession>
<dbReference type="RefSeq" id="WP_140872492.1">
    <property type="nucleotide sequence ID" value="NZ_RCZK01000013.1"/>
</dbReference>
<reference evidence="4 5" key="1">
    <citation type="journal article" date="2019" name="Environ. Microbiol.">
        <title>Species interactions and distinct microbial communities in high Arctic permafrost affected cryosols are associated with the CH4 and CO2 gas fluxes.</title>
        <authorList>
            <person name="Altshuler I."/>
            <person name="Hamel J."/>
            <person name="Turney S."/>
            <person name="Magnuson E."/>
            <person name="Levesque R."/>
            <person name="Greer C."/>
            <person name="Whyte L.G."/>
        </authorList>
    </citation>
    <scope>NUCLEOTIDE SEQUENCE [LARGE SCALE GENOMIC DNA]</scope>
    <source>
        <strain evidence="4 5">S5.1</strain>
    </source>
</reference>
<organism evidence="4 5">
    <name type="scientific">Sphingomonas oligophenolica</name>
    <dbReference type="NCBI Taxonomy" id="301154"/>
    <lineage>
        <taxon>Bacteria</taxon>
        <taxon>Pseudomonadati</taxon>
        <taxon>Pseudomonadota</taxon>
        <taxon>Alphaproteobacteria</taxon>
        <taxon>Sphingomonadales</taxon>
        <taxon>Sphingomonadaceae</taxon>
        <taxon>Sphingomonas</taxon>
    </lineage>
</organism>
<gene>
    <name evidence="4" type="ORF">EAH84_13235</name>
</gene>
<evidence type="ECO:0000313" key="4">
    <source>
        <dbReference type="EMBL" id="TPG09943.1"/>
    </source>
</evidence>
<protein>
    <submittedName>
        <fullName evidence="4">Uncharacterized protein</fullName>
    </submittedName>
</protein>
<feature type="compositionally biased region" description="Low complexity" evidence="1">
    <location>
        <begin position="125"/>
        <end position="138"/>
    </location>
</feature>
<evidence type="ECO:0000256" key="3">
    <source>
        <dbReference type="SAM" id="SignalP"/>
    </source>
</evidence>
<dbReference type="AlphaFoldDB" id="A0A502CAR9"/>
<dbReference type="OrthoDB" id="7578950at2"/>
<evidence type="ECO:0000256" key="2">
    <source>
        <dbReference type="SAM" id="Phobius"/>
    </source>
</evidence>
<feature type="transmembrane region" description="Helical" evidence="2">
    <location>
        <begin position="198"/>
        <end position="216"/>
    </location>
</feature>
<dbReference type="PRINTS" id="PR01217">
    <property type="entry name" value="PRICHEXTENSN"/>
</dbReference>
<keyword evidence="3" id="KW-0732">Signal</keyword>
<evidence type="ECO:0000256" key="1">
    <source>
        <dbReference type="SAM" id="MobiDB-lite"/>
    </source>
</evidence>
<keyword evidence="2" id="KW-1133">Transmembrane helix</keyword>
<feature type="signal peptide" evidence="3">
    <location>
        <begin position="1"/>
        <end position="28"/>
    </location>
</feature>
<feature type="compositionally biased region" description="Low complexity" evidence="1">
    <location>
        <begin position="84"/>
        <end position="118"/>
    </location>
</feature>
<name>A0A502CAR9_9SPHN</name>